<dbReference type="InterPro" id="IPR050397">
    <property type="entry name" value="Env_Response_Regulators"/>
</dbReference>
<evidence type="ECO:0008006" key="9">
    <source>
        <dbReference type="Google" id="ProtNLM"/>
    </source>
</evidence>
<feature type="region of interest" description="Disordered" evidence="4">
    <location>
        <begin position="1"/>
        <end position="20"/>
    </location>
</feature>
<dbReference type="Proteomes" id="UP001499863">
    <property type="component" value="Unassembled WGS sequence"/>
</dbReference>
<evidence type="ECO:0000256" key="4">
    <source>
        <dbReference type="SAM" id="MobiDB-lite"/>
    </source>
</evidence>
<dbReference type="InterPro" id="IPR012318">
    <property type="entry name" value="HTH_CRP"/>
</dbReference>
<dbReference type="PANTHER" id="PTHR24567">
    <property type="entry name" value="CRP FAMILY TRANSCRIPTIONAL REGULATORY PROTEIN"/>
    <property type="match status" value="1"/>
</dbReference>
<keyword evidence="8" id="KW-1185">Reference proteome</keyword>
<dbReference type="Pfam" id="PF13545">
    <property type="entry name" value="HTH_Crp_2"/>
    <property type="match status" value="1"/>
</dbReference>
<proteinExistence type="predicted"/>
<gene>
    <name evidence="7" type="ORF">GCM10009639_17500</name>
</gene>
<evidence type="ECO:0000313" key="7">
    <source>
        <dbReference type="EMBL" id="GAA1389635.1"/>
    </source>
</evidence>
<dbReference type="CDD" id="cd00038">
    <property type="entry name" value="CAP_ED"/>
    <property type="match status" value="1"/>
</dbReference>
<feature type="domain" description="Cyclic nucleotide-binding" evidence="5">
    <location>
        <begin position="29"/>
        <end position="132"/>
    </location>
</feature>
<evidence type="ECO:0000256" key="2">
    <source>
        <dbReference type="ARBA" id="ARBA00023125"/>
    </source>
</evidence>
<keyword evidence="3" id="KW-0804">Transcription</keyword>
<reference evidence="8" key="1">
    <citation type="journal article" date="2019" name="Int. J. Syst. Evol. Microbiol.">
        <title>The Global Catalogue of Microorganisms (GCM) 10K type strain sequencing project: providing services to taxonomists for standard genome sequencing and annotation.</title>
        <authorList>
            <consortium name="The Broad Institute Genomics Platform"/>
            <consortium name="The Broad Institute Genome Sequencing Center for Infectious Disease"/>
            <person name="Wu L."/>
            <person name="Ma J."/>
        </authorList>
    </citation>
    <scope>NUCLEOTIDE SEQUENCE [LARGE SCALE GENOMIC DNA]</scope>
    <source>
        <strain evidence="8">JCM 12393</strain>
    </source>
</reference>
<evidence type="ECO:0000256" key="3">
    <source>
        <dbReference type="ARBA" id="ARBA00023163"/>
    </source>
</evidence>
<evidence type="ECO:0000259" key="6">
    <source>
        <dbReference type="PROSITE" id="PS51063"/>
    </source>
</evidence>
<evidence type="ECO:0000313" key="8">
    <source>
        <dbReference type="Proteomes" id="UP001499863"/>
    </source>
</evidence>
<evidence type="ECO:0000256" key="1">
    <source>
        <dbReference type="ARBA" id="ARBA00023015"/>
    </source>
</evidence>
<dbReference type="SUPFAM" id="SSF46785">
    <property type="entry name" value="Winged helix' DNA-binding domain"/>
    <property type="match status" value="1"/>
</dbReference>
<comment type="caution">
    <text evidence="7">The sequence shown here is derived from an EMBL/GenBank/DDBJ whole genome shotgun (WGS) entry which is preliminary data.</text>
</comment>
<dbReference type="SMART" id="SM00419">
    <property type="entry name" value="HTH_CRP"/>
    <property type="match status" value="1"/>
</dbReference>
<sequence length="254" mass="26325">MHSAQRATGPHRRSGAPGGAQVVPFVRGPFAGLDAADLRALGRLGTRRVYAPGEALMIEGEPGDRAAVLLTGCVKVVAATEDGGEALLAVRLPGELLGELAVLDGEPRSASVLAVRTSTTREIGGPAFLDFLADRPAAALAVQRSVTRKLRSATRHRVDAGHGTGLARLARTLHTLLGSYGTAVDGGLRIDIPLSHADLAALARLSPASVERSLRSLRDQGAIRTSYRELVVLDRASLARAAGVPLPPDGGGRV</sequence>
<dbReference type="InterPro" id="IPR018488">
    <property type="entry name" value="cNMP-bd_CS"/>
</dbReference>
<dbReference type="SUPFAM" id="SSF51206">
    <property type="entry name" value="cAMP-binding domain-like"/>
    <property type="match status" value="1"/>
</dbReference>
<dbReference type="Gene3D" id="2.60.120.10">
    <property type="entry name" value="Jelly Rolls"/>
    <property type="match status" value="1"/>
</dbReference>
<dbReference type="InterPro" id="IPR018490">
    <property type="entry name" value="cNMP-bd_dom_sf"/>
</dbReference>
<dbReference type="InterPro" id="IPR036390">
    <property type="entry name" value="WH_DNA-bd_sf"/>
</dbReference>
<protein>
    <recommendedName>
        <fullName evidence="9">Crp/Fnr family transcriptional regulator</fullName>
    </recommendedName>
</protein>
<dbReference type="SMART" id="SM00100">
    <property type="entry name" value="cNMP"/>
    <property type="match status" value="1"/>
</dbReference>
<dbReference type="InterPro" id="IPR000595">
    <property type="entry name" value="cNMP-bd_dom"/>
</dbReference>
<dbReference type="PROSITE" id="PS50042">
    <property type="entry name" value="CNMP_BINDING_3"/>
    <property type="match status" value="1"/>
</dbReference>
<dbReference type="PANTHER" id="PTHR24567:SF74">
    <property type="entry name" value="HTH-TYPE TRANSCRIPTIONAL REGULATOR ARCR"/>
    <property type="match status" value="1"/>
</dbReference>
<dbReference type="Gene3D" id="1.10.10.10">
    <property type="entry name" value="Winged helix-like DNA-binding domain superfamily/Winged helix DNA-binding domain"/>
    <property type="match status" value="1"/>
</dbReference>
<dbReference type="Pfam" id="PF00027">
    <property type="entry name" value="cNMP_binding"/>
    <property type="match status" value="1"/>
</dbReference>
<evidence type="ECO:0000259" key="5">
    <source>
        <dbReference type="PROSITE" id="PS50042"/>
    </source>
</evidence>
<dbReference type="PROSITE" id="PS00889">
    <property type="entry name" value="CNMP_BINDING_2"/>
    <property type="match status" value="1"/>
</dbReference>
<dbReference type="PROSITE" id="PS51063">
    <property type="entry name" value="HTH_CRP_2"/>
    <property type="match status" value="1"/>
</dbReference>
<dbReference type="InterPro" id="IPR014710">
    <property type="entry name" value="RmlC-like_jellyroll"/>
</dbReference>
<dbReference type="InterPro" id="IPR036388">
    <property type="entry name" value="WH-like_DNA-bd_sf"/>
</dbReference>
<organism evidence="7 8">
    <name type="scientific">Kitasatospora putterlickiae</name>
    <dbReference type="NCBI Taxonomy" id="221725"/>
    <lineage>
        <taxon>Bacteria</taxon>
        <taxon>Bacillati</taxon>
        <taxon>Actinomycetota</taxon>
        <taxon>Actinomycetes</taxon>
        <taxon>Kitasatosporales</taxon>
        <taxon>Streptomycetaceae</taxon>
        <taxon>Kitasatospora</taxon>
    </lineage>
</organism>
<keyword evidence="1" id="KW-0805">Transcription regulation</keyword>
<accession>A0ABP4ILM7</accession>
<dbReference type="EMBL" id="BAAAKJ010000086">
    <property type="protein sequence ID" value="GAA1389635.1"/>
    <property type="molecule type" value="Genomic_DNA"/>
</dbReference>
<feature type="domain" description="HTH crp-type" evidence="6">
    <location>
        <begin position="163"/>
        <end position="236"/>
    </location>
</feature>
<keyword evidence="2" id="KW-0238">DNA-binding</keyword>
<dbReference type="RefSeq" id="WP_344330808.1">
    <property type="nucleotide sequence ID" value="NZ_BAAAKJ010000086.1"/>
</dbReference>
<name>A0ABP4ILM7_9ACTN</name>